<reference evidence="1 2" key="1">
    <citation type="submission" date="2018-07" db="EMBL/GenBank/DDBJ databases">
        <title>The genomes of Aspergillus section Nigri reveals drivers in fungal speciation.</title>
        <authorList>
            <consortium name="DOE Joint Genome Institute"/>
            <person name="Vesth T.C."/>
            <person name="Nybo J."/>
            <person name="Theobald S."/>
            <person name="Brandl J."/>
            <person name="Frisvad J.C."/>
            <person name="Nielsen K.F."/>
            <person name="Lyhne E.K."/>
            <person name="Kogle M.E."/>
            <person name="Kuo A."/>
            <person name="Riley R."/>
            <person name="Clum A."/>
            <person name="Nolan M."/>
            <person name="Lipzen A."/>
            <person name="Salamov A."/>
            <person name="Henrissat B."/>
            <person name="Wiebenga A."/>
            <person name="De vries R.P."/>
            <person name="Grigoriev I.V."/>
            <person name="Mortensen U.H."/>
            <person name="Andersen M.R."/>
            <person name="Baker S.E."/>
        </authorList>
    </citation>
    <scope>NUCLEOTIDE SEQUENCE [LARGE SCALE GENOMIC DNA]</scope>
    <source>
        <strain evidence="1 2">CBS 139.54b</strain>
    </source>
</reference>
<name>A0A3F3PXS0_9EURO</name>
<dbReference type="Proteomes" id="UP000253729">
    <property type="component" value="Unassembled WGS sequence"/>
</dbReference>
<dbReference type="RefSeq" id="XP_026624707.1">
    <property type="nucleotide sequence ID" value="XM_026766825.1"/>
</dbReference>
<dbReference type="GeneID" id="38135181"/>
<dbReference type="EMBL" id="KZ852053">
    <property type="protein sequence ID" value="RDH31685.1"/>
    <property type="molecule type" value="Genomic_DNA"/>
</dbReference>
<evidence type="ECO:0000313" key="1">
    <source>
        <dbReference type="EMBL" id="RDH31685.1"/>
    </source>
</evidence>
<accession>A0A3F3PXS0</accession>
<proteinExistence type="predicted"/>
<keyword evidence="2" id="KW-1185">Reference proteome</keyword>
<protein>
    <submittedName>
        <fullName evidence="1">Uncharacterized protein</fullName>
    </submittedName>
</protein>
<organism evidence="1 2">
    <name type="scientific">Aspergillus welwitschiae</name>
    <dbReference type="NCBI Taxonomy" id="1341132"/>
    <lineage>
        <taxon>Eukaryota</taxon>
        <taxon>Fungi</taxon>
        <taxon>Dikarya</taxon>
        <taxon>Ascomycota</taxon>
        <taxon>Pezizomycotina</taxon>
        <taxon>Eurotiomycetes</taxon>
        <taxon>Eurotiomycetidae</taxon>
        <taxon>Eurotiales</taxon>
        <taxon>Aspergillaceae</taxon>
        <taxon>Aspergillus</taxon>
        <taxon>Aspergillus subgen. Circumdati</taxon>
    </lineage>
</organism>
<evidence type="ECO:0000313" key="2">
    <source>
        <dbReference type="Proteomes" id="UP000253729"/>
    </source>
</evidence>
<sequence length="51" mass="5607">MRSHLSFPLPTSRGRYYGCHRVDGGCTSAMPVLPPLDVRPTPGILRSRSIP</sequence>
<gene>
    <name evidence="1" type="ORF">BDQ94DRAFT_146452</name>
</gene>
<dbReference type="AlphaFoldDB" id="A0A3F3PXS0"/>